<dbReference type="AlphaFoldDB" id="A0A7K1XSH6"/>
<organism evidence="1 2">
    <name type="scientific">Hufsiella ginkgonis</name>
    <dbReference type="NCBI Taxonomy" id="2695274"/>
    <lineage>
        <taxon>Bacteria</taxon>
        <taxon>Pseudomonadati</taxon>
        <taxon>Bacteroidota</taxon>
        <taxon>Sphingobacteriia</taxon>
        <taxon>Sphingobacteriales</taxon>
        <taxon>Sphingobacteriaceae</taxon>
        <taxon>Hufsiella</taxon>
    </lineage>
</organism>
<dbReference type="EMBL" id="WVHS01000001">
    <property type="protein sequence ID" value="MXV13902.1"/>
    <property type="molecule type" value="Genomic_DNA"/>
</dbReference>
<gene>
    <name evidence="1" type="ORF">GS398_01190</name>
</gene>
<sequence length="71" mass="8321">MTKIKELDKIKQYIETELLPDLPAGFQNLEYLPFTPETVISRKAVPVDSYITTKYFINRYHKPISKCLTDL</sequence>
<accession>A0A7K1XSH6</accession>
<keyword evidence="2" id="KW-1185">Reference proteome</keyword>
<dbReference type="Proteomes" id="UP000451233">
    <property type="component" value="Unassembled WGS sequence"/>
</dbReference>
<evidence type="ECO:0000313" key="1">
    <source>
        <dbReference type="EMBL" id="MXV13902.1"/>
    </source>
</evidence>
<evidence type="ECO:0000313" key="2">
    <source>
        <dbReference type="Proteomes" id="UP000451233"/>
    </source>
</evidence>
<dbReference type="RefSeq" id="WP_160904926.1">
    <property type="nucleotide sequence ID" value="NZ_WVHS01000001.1"/>
</dbReference>
<reference evidence="1 2" key="1">
    <citation type="submission" date="2019-11" db="EMBL/GenBank/DDBJ databases">
        <title>Pedobacter sp. HMF7056 Genome sequencing and assembly.</title>
        <authorList>
            <person name="Kang H."/>
            <person name="Kim H."/>
            <person name="Joh K."/>
        </authorList>
    </citation>
    <scope>NUCLEOTIDE SEQUENCE [LARGE SCALE GENOMIC DNA]</scope>
    <source>
        <strain evidence="1 2">HMF7056</strain>
    </source>
</reference>
<proteinExistence type="predicted"/>
<comment type="caution">
    <text evidence="1">The sequence shown here is derived from an EMBL/GenBank/DDBJ whole genome shotgun (WGS) entry which is preliminary data.</text>
</comment>
<protein>
    <submittedName>
        <fullName evidence="1">Uncharacterized protein</fullName>
    </submittedName>
</protein>
<name>A0A7K1XSH6_9SPHI</name>